<sequence length="621" mass="69707">MDSELDLIIGIDVGASGTGVAFINLTKRSDLLGIRTMSRWPGKTSESKVPTLMAYDSANVDQGPTSWGFESKTEREQDSDRLLAEWFKSDFQARSRESSEDSSALPDVDTLYCDFLSKLYGHIRETFLPPQSFEKGLTWDTAAVEFVFSVPATWRQPDVDRFLAIARKAGFGSGSHRIATCLTEPHAVAIYAAHQEQKMLTVGENVLVIDAGASTVDFCLLEVNSVEKGHPKLEEKLPAGGDDVGSANIDDMFKQLATNKLEKLGHEQLGLRSAKKIPRIAWRMRNSDDFQNVKVNLGATTTAEEHFHVKMMGASVPKPTPADDVYVTNTGEMVFRYGELMAFFDDQCQKIKYHMDDMIDDLQLQKLSNVEHVIFSGGLGGSTYIQESLRRQYGQGTALEKAKFHSLDLPQMCVCKGLVIDRFEKMKSGKSSFSKLCAPVSLGVLKRVKYNSLKSAHRLAKKEQRVKKLPNGQEYVPYVEWCIKKGKAYDPDKPIFKQSHMRFASTADESNLHGQMIIVQSKHAEPAKYTDWEEVHKVPFDFQGLDEENIHTKHGSWYNKWPGQKPYRQVDFVISAKLTPVGAIFDCLSSKQQGIKVSRDAPIQMEVEQTNPEAEDMMVFN</sequence>
<dbReference type="CDD" id="cd10170">
    <property type="entry name" value="ASKHA_NBD_HSP70"/>
    <property type="match status" value="1"/>
</dbReference>
<dbReference type="EMBL" id="JAPCWZ010000003">
    <property type="protein sequence ID" value="KAK8872664.1"/>
    <property type="molecule type" value="Genomic_DNA"/>
</dbReference>
<comment type="caution">
    <text evidence="1">The sequence shown here is derived from an EMBL/GenBank/DDBJ whole genome shotgun (WGS) entry which is preliminary data.</text>
</comment>
<dbReference type="InterPro" id="IPR043129">
    <property type="entry name" value="ATPase_NBD"/>
</dbReference>
<accession>A0ABR2J4E7</accession>
<reference evidence="1 2" key="1">
    <citation type="journal article" date="2024" name="IMA Fungus">
        <title>Apiospora arundinis, a panoply of carbohydrate-active enzymes and secondary metabolites.</title>
        <authorList>
            <person name="Sorensen T."/>
            <person name="Petersen C."/>
            <person name="Muurmann A.T."/>
            <person name="Christiansen J.V."/>
            <person name="Brundto M.L."/>
            <person name="Overgaard C.K."/>
            <person name="Boysen A.T."/>
            <person name="Wollenberg R.D."/>
            <person name="Larsen T.O."/>
            <person name="Sorensen J.L."/>
            <person name="Nielsen K.L."/>
            <person name="Sondergaard T.E."/>
        </authorList>
    </citation>
    <scope>NUCLEOTIDE SEQUENCE [LARGE SCALE GENOMIC DNA]</scope>
    <source>
        <strain evidence="1 2">AAU 773</strain>
    </source>
</reference>
<dbReference type="Gene3D" id="3.30.420.40">
    <property type="match status" value="2"/>
</dbReference>
<keyword evidence="2" id="KW-1185">Reference proteome</keyword>
<gene>
    <name evidence="1" type="ORF">PGQ11_003178</name>
</gene>
<proteinExistence type="predicted"/>
<dbReference type="Gene3D" id="3.90.640.10">
    <property type="entry name" value="Actin, Chain A, domain 4"/>
    <property type="match status" value="1"/>
</dbReference>
<evidence type="ECO:0000313" key="1">
    <source>
        <dbReference type="EMBL" id="KAK8872664.1"/>
    </source>
</evidence>
<evidence type="ECO:0000313" key="2">
    <source>
        <dbReference type="Proteomes" id="UP001390339"/>
    </source>
</evidence>
<dbReference type="PANTHER" id="PTHR42749:SF1">
    <property type="entry name" value="CELL SHAPE-DETERMINING PROTEIN MREB"/>
    <property type="match status" value="1"/>
</dbReference>
<protein>
    <recommendedName>
        <fullName evidence="3">Hsp70 protein</fullName>
    </recommendedName>
</protein>
<organism evidence="1 2">
    <name type="scientific">Apiospora arundinis</name>
    <dbReference type="NCBI Taxonomy" id="335852"/>
    <lineage>
        <taxon>Eukaryota</taxon>
        <taxon>Fungi</taxon>
        <taxon>Dikarya</taxon>
        <taxon>Ascomycota</taxon>
        <taxon>Pezizomycotina</taxon>
        <taxon>Sordariomycetes</taxon>
        <taxon>Xylariomycetidae</taxon>
        <taxon>Amphisphaeriales</taxon>
        <taxon>Apiosporaceae</taxon>
        <taxon>Apiospora</taxon>
    </lineage>
</organism>
<dbReference type="SUPFAM" id="SSF53067">
    <property type="entry name" value="Actin-like ATPase domain"/>
    <property type="match status" value="2"/>
</dbReference>
<evidence type="ECO:0008006" key="3">
    <source>
        <dbReference type="Google" id="ProtNLM"/>
    </source>
</evidence>
<dbReference type="Proteomes" id="UP001390339">
    <property type="component" value="Unassembled WGS sequence"/>
</dbReference>
<dbReference type="PANTHER" id="PTHR42749">
    <property type="entry name" value="CELL SHAPE-DETERMINING PROTEIN MREB"/>
    <property type="match status" value="1"/>
</dbReference>
<name>A0ABR2J4E7_9PEZI</name>